<evidence type="ECO:0000313" key="1">
    <source>
        <dbReference type="EMBL" id="BDT59800.1"/>
    </source>
</evidence>
<proteinExistence type="predicted"/>
<accession>A0ABN6TC37</accession>
<dbReference type="Gene3D" id="3.40.50.12370">
    <property type="match status" value="1"/>
</dbReference>
<dbReference type="Proteomes" id="UP001163336">
    <property type="component" value="Chromosome"/>
</dbReference>
<dbReference type="EMBL" id="AP026966">
    <property type="protein sequence ID" value="BDT59800.1"/>
    <property type="molecule type" value="Genomic_DNA"/>
</dbReference>
<keyword evidence="2" id="KW-1185">Reference proteome</keyword>
<protein>
    <recommendedName>
        <fullName evidence="3">Universal stress protein</fullName>
    </recommendedName>
</protein>
<evidence type="ECO:0000313" key="2">
    <source>
        <dbReference type="Proteomes" id="UP001163336"/>
    </source>
</evidence>
<reference evidence="1" key="1">
    <citation type="submission" date="2022-11" db="EMBL/GenBank/DDBJ databases">
        <title>Isolation and characterization of PLA-degrading bacterium Massilia sp. from Antarctic soil.</title>
        <authorList>
            <person name="Sato K."/>
            <person name="Gomez-Fuentes C."/>
            <person name="Ahmad S.A."/>
            <person name="Zulkharnain A."/>
        </authorList>
    </citation>
    <scope>NUCLEOTIDE SEQUENCE</scope>
    <source>
        <strain evidence="1">N-3</strain>
    </source>
</reference>
<sequence length="289" mass="31569">MARDGEVSNWTLVAAEWSDKTVQVARRAACLAQQRGERGLLVHFHHYGLQHFLRGMSAEACAQHQRERLVQLAELVERHTGFLFEVEAQRGWPRSGADLRRRFGQARLSVVEAHRAWGPGRHALRLAPAIAQGAAHPVLMARRDAAHAYRRALVLVEPGHSVSEALAHLGGVAPGAEIVLLAALDRKGENRLRASGAGEDRIEAFVQQQREDALQGMDAPDGTVRIVEHGYAPTVLQYAERRLRPDLLVLPNDPVPGLRGVFLRSLLGEALARSDCDILALPASSAPAA</sequence>
<name>A0ABN6TC37_9BURK</name>
<evidence type="ECO:0008006" key="3">
    <source>
        <dbReference type="Google" id="ProtNLM"/>
    </source>
</evidence>
<dbReference type="SUPFAM" id="SSF52402">
    <property type="entry name" value="Adenine nucleotide alpha hydrolases-like"/>
    <property type="match status" value="1"/>
</dbReference>
<gene>
    <name evidence="1" type="ORF">MasN3_32940</name>
</gene>
<organism evidence="1 2">
    <name type="scientific">Massilia varians</name>
    <dbReference type="NCBI Taxonomy" id="457921"/>
    <lineage>
        <taxon>Bacteria</taxon>
        <taxon>Pseudomonadati</taxon>
        <taxon>Pseudomonadota</taxon>
        <taxon>Betaproteobacteria</taxon>
        <taxon>Burkholderiales</taxon>
        <taxon>Oxalobacteraceae</taxon>
        <taxon>Telluria group</taxon>
        <taxon>Massilia</taxon>
    </lineage>
</organism>